<dbReference type="InterPro" id="IPR046670">
    <property type="entry name" value="DUF6540"/>
</dbReference>
<accession>A0A3M9Y2T4</accession>
<protein>
    <submittedName>
        <fullName evidence="1">Uncharacterized protein</fullName>
    </submittedName>
</protein>
<comment type="caution">
    <text evidence="1">The sequence shown here is derived from an EMBL/GenBank/DDBJ whole genome shotgun (WGS) entry which is preliminary data.</text>
</comment>
<gene>
    <name evidence="1" type="ORF">D7B24_000488</name>
</gene>
<evidence type="ECO:0000313" key="2">
    <source>
        <dbReference type="Proteomes" id="UP000267145"/>
    </source>
</evidence>
<sequence>MAEGQSWRPISLPVYLVESIGAPNNHHAIFVLTNKKDGSGYKFHVKGSIQLGMLYEAAEHHRPEDSPEYLGKSCLGWVDVIDYPRVNDICTNVPPPRKQFHGAKRLYPKEPLRRCQEWVKEATQALESNGVLHRSSPIVEAP</sequence>
<dbReference type="EMBL" id="RBVV01000105">
    <property type="protein sequence ID" value="RNJ54435.1"/>
    <property type="molecule type" value="Genomic_DNA"/>
</dbReference>
<organism evidence="1 2">
    <name type="scientific">Verticillium nonalfalfae</name>
    <dbReference type="NCBI Taxonomy" id="1051616"/>
    <lineage>
        <taxon>Eukaryota</taxon>
        <taxon>Fungi</taxon>
        <taxon>Dikarya</taxon>
        <taxon>Ascomycota</taxon>
        <taxon>Pezizomycotina</taxon>
        <taxon>Sordariomycetes</taxon>
        <taxon>Hypocreomycetidae</taxon>
        <taxon>Glomerellales</taxon>
        <taxon>Plectosphaerellaceae</taxon>
        <taxon>Verticillium</taxon>
    </lineage>
</organism>
<dbReference type="AlphaFoldDB" id="A0A3M9Y2T4"/>
<evidence type="ECO:0000313" key="1">
    <source>
        <dbReference type="EMBL" id="RNJ54435.1"/>
    </source>
</evidence>
<dbReference type="Pfam" id="PF20174">
    <property type="entry name" value="DUF6540"/>
    <property type="match status" value="1"/>
</dbReference>
<proteinExistence type="predicted"/>
<name>A0A3M9Y2T4_9PEZI</name>
<keyword evidence="2" id="KW-1185">Reference proteome</keyword>
<dbReference type="Proteomes" id="UP000267145">
    <property type="component" value="Unassembled WGS sequence"/>
</dbReference>
<reference evidence="1 2" key="1">
    <citation type="submission" date="2018-10" db="EMBL/GenBank/DDBJ databases">
        <title>Genome sequence of Verticillium nonalfalfae VnAa140.</title>
        <authorList>
            <person name="Stajich J.E."/>
            <person name="Kasson M.T."/>
        </authorList>
    </citation>
    <scope>NUCLEOTIDE SEQUENCE [LARGE SCALE GENOMIC DNA]</scope>
    <source>
        <strain evidence="1 2">VnAa140</strain>
    </source>
</reference>
<dbReference type="GeneID" id="39604177"/>
<dbReference type="RefSeq" id="XP_028492593.1">
    <property type="nucleotide sequence ID" value="XM_028634744.1"/>
</dbReference>